<dbReference type="RefSeq" id="WP_089523972.1">
    <property type="nucleotide sequence ID" value="NZ_NMUQ01000001.1"/>
</dbReference>
<evidence type="ECO:0000256" key="1">
    <source>
        <dbReference type="ARBA" id="ARBA00023157"/>
    </source>
</evidence>
<dbReference type="EMBL" id="NMUQ01000001">
    <property type="protein sequence ID" value="OXM16891.1"/>
    <property type="molecule type" value="Genomic_DNA"/>
</dbReference>
<dbReference type="GO" id="GO:0016209">
    <property type="term" value="F:antioxidant activity"/>
    <property type="evidence" value="ECO:0007669"/>
    <property type="project" value="InterPro"/>
</dbReference>
<keyword evidence="1" id="KW-1015">Disulfide bond</keyword>
<evidence type="ECO:0000259" key="2">
    <source>
        <dbReference type="PROSITE" id="PS51352"/>
    </source>
</evidence>
<dbReference type="GO" id="GO:0016491">
    <property type="term" value="F:oxidoreductase activity"/>
    <property type="evidence" value="ECO:0007669"/>
    <property type="project" value="InterPro"/>
</dbReference>
<name>A0A229P4A0_9BACL</name>
<dbReference type="Pfam" id="PF00578">
    <property type="entry name" value="AhpC-TSA"/>
    <property type="match status" value="1"/>
</dbReference>
<evidence type="ECO:0000313" key="3">
    <source>
        <dbReference type="EMBL" id="OXM16891.1"/>
    </source>
</evidence>
<protein>
    <submittedName>
        <fullName evidence="3">Redoxin</fullName>
    </submittedName>
</protein>
<gene>
    <name evidence="3" type="ORF">CGZ75_09650</name>
</gene>
<comment type="caution">
    <text evidence="3">The sequence shown here is derived from an EMBL/GenBank/DDBJ whole genome shotgun (WGS) entry which is preliminary data.</text>
</comment>
<dbReference type="PANTHER" id="PTHR42852:SF1">
    <property type="entry name" value="THIOREDOXIN-LIKE PROTEIN YNEN"/>
    <property type="match status" value="1"/>
</dbReference>
<feature type="domain" description="Thioredoxin" evidence="2">
    <location>
        <begin position="43"/>
        <end position="182"/>
    </location>
</feature>
<sequence length="184" mass="20575">MKRFTTTGILLVAVLLGVWIWMDRADMPLGGIAAITGNGEAKPKTGYDAPAFSLTGLDEQTYAVQGARKKPVFVNFWASWCGPCDLEAPDLQELYLKYGDQIDFYGVNSTSYDRERDARKFVDEKKLTFPIPMDRSGDVTKLYKVSNFPTTVLIGTDGKVKDRITGVIPIDQWKQKLDDLLKSP</sequence>
<dbReference type="InterPro" id="IPR050553">
    <property type="entry name" value="Thioredoxin_ResA/DsbE_sf"/>
</dbReference>
<keyword evidence="4" id="KW-1185">Reference proteome</keyword>
<dbReference type="OrthoDB" id="25753at2"/>
<dbReference type="InterPro" id="IPR013766">
    <property type="entry name" value="Thioredoxin_domain"/>
</dbReference>
<dbReference type="Proteomes" id="UP000215145">
    <property type="component" value="Unassembled WGS sequence"/>
</dbReference>
<dbReference type="PANTHER" id="PTHR42852">
    <property type="entry name" value="THIOL:DISULFIDE INTERCHANGE PROTEIN DSBE"/>
    <property type="match status" value="1"/>
</dbReference>
<dbReference type="InterPro" id="IPR000866">
    <property type="entry name" value="AhpC/TSA"/>
</dbReference>
<evidence type="ECO:0000313" key="4">
    <source>
        <dbReference type="Proteomes" id="UP000215145"/>
    </source>
</evidence>
<dbReference type="CDD" id="cd02966">
    <property type="entry name" value="TlpA_like_family"/>
    <property type="match status" value="1"/>
</dbReference>
<dbReference type="SUPFAM" id="SSF52833">
    <property type="entry name" value="Thioredoxin-like"/>
    <property type="match status" value="1"/>
</dbReference>
<dbReference type="InterPro" id="IPR036249">
    <property type="entry name" value="Thioredoxin-like_sf"/>
</dbReference>
<dbReference type="Gene3D" id="3.40.30.10">
    <property type="entry name" value="Glutaredoxin"/>
    <property type="match status" value="1"/>
</dbReference>
<proteinExistence type="predicted"/>
<dbReference type="InterPro" id="IPR017937">
    <property type="entry name" value="Thioredoxin_CS"/>
</dbReference>
<dbReference type="PROSITE" id="PS00194">
    <property type="entry name" value="THIOREDOXIN_1"/>
    <property type="match status" value="1"/>
</dbReference>
<dbReference type="PROSITE" id="PS51352">
    <property type="entry name" value="THIOREDOXIN_2"/>
    <property type="match status" value="1"/>
</dbReference>
<accession>A0A229P4A0</accession>
<reference evidence="3 4" key="1">
    <citation type="submission" date="2017-07" db="EMBL/GenBank/DDBJ databases">
        <title>Paenibacillus herberti R33 genome sequencing and assembly.</title>
        <authorList>
            <person name="Su W."/>
        </authorList>
    </citation>
    <scope>NUCLEOTIDE SEQUENCE [LARGE SCALE GENOMIC DNA]</scope>
    <source>
        <strain evidence="3 4">R33</strain>
    </source>
</reference>
<dbReference type="AlphaFoldDB" id="A0A229P4A0"/>
<organism evidence="3 4">
    <name type="scientific">Paenibacillus herberti</name>
    <dbReference type="NCBI Taxonomy" id="1619309"/>
    <lineage>
        <taxon>Bacteria</taxon>
        <taxon>Bacillati</taxon>
        <taxon>Bacillota</taxon>
        <taxon>Bacilli</taxon>
        <taxon>Bacillales</taxon>
        <taxon>Paenibacillaceae</taxon>
        <taxon>Paenibacillus</taxon>
    </lineage>
</organism>